<evidence type="ECO:0000313" key="3">
    <source>
        <dbReference type="EMBL" id="PSK89448.1"/>
    </source>
</evidence>
<dbReference type="Pfam" id="PF01548">
    <property type="entry name" value="DEDD_Tnp_IS110"/>
    <property type="match status" value="1"/>
</dbReference>
<dbReference type="AlphaFoldDB" id="A0A2P8CWV3"/>
<organism evidence="3 4">
    <name type="scientific">Haloactinopolyspora alba</name>
    <dbReference type="NCBI Taxonomy" id="648780"/>
    <lineage>
        <taxon>Bacteria</taxon>
        <taxon>Bacillati</taxon>
        <taxon>Actinomycetota</taxon>
        <taxon>Actinomycetes</taxon>
        <taxon>Jiangellales</taxon>
        <taxon>Jiangellaceae</taxon>
        <taxon>Haloactinopolyspora</taxon>
    </lineage>
</organism>
<keyword evidence="4" id="KW-1185">Reference proteome</keyword>
<gene>
    <name evidence="3" type="ORF">CLV30_1461</name>
</gene>
<evidence type="ECO:0000259" key="2">
    <source>
        <dbReference type="Pfam" id="PF02371"/>
    </source>
</evidence>
<dbReference type="Pfam" id="PF02371">
    <property type="entry name" value="Transposase_20"/>
    <property type="match status" value="1"/>
</dbReference>
<evidence type="ECO:0000259" key="1">
    <source>
        <dbReference type="Pfam" id="PF01548"/>
    </source>
</evidence>
<dbReference type="PANTHER" id="PTHR33055:SF16">
    <property type="entry name" value="TRANSPOSASE FOR INSERTION SEQUENCE ELEMENT IS1547"/>
    <property type="match status" value="1"/>
</dbReference>
<dbReference type="NCBIfam" id="NF033542">
    <property type="entry name" value="transpos_IS110"/>
    <property type="match status" value="1"/>
</dbReference>
<protein>
    <submittedName>
        <fullName evidence="3">Transposase</fullName>
    </submittedName>
</protein>
<dbReference type="RefSeq" id="WP_165358782.1">
    <property type="nucleotide sequence ID" value="NZ_PYGE01000046.1"/>
</dbReference>
<dbReference type="InterPro" id="IPR047650">
    <property type="entry name" value="Transpos_IS110"/>
</dbReference>
<dbReference type="EMBL" id="PYGE01000046">
    <property type="protein sequence ID" value="PSK89448.1"/>
    <property type="molecule type" value="Genomic_DNA"/>
</dbReference>
<comment type="caution">
    <text evidence="3">The sequence shown here is derived from an EMBL/GenBank/DDBJ whole genome shotgun (WGS) entry which is preliminary data.</text>
</comment>
<sequence length="348" mass="38012">MLTVGIDPHKKTHTAVIIDPSGDRLGQAVTVPDDADAVVKLREWASINASGQPVRWAIEDGRGMARRLATALAVTGESVVWVPVRLMVKARNHTGPRGKSDSLDALAVAVAAQRPDNQKYLARHTSDEPGADLAPLVDYRADLVAQRTQLISRLRWRLHQLDAGLEPASLTTLKAPHHLAQQLHTYPTGTLRDVLLANCDDLERLTTKINDLDRDLAARTHDLCPTLLTIPGVGPTVAATIIAEIGHPARIRNAAAFARLTGTAPIDVATSGTDRQRLDRGGNRRLNTAIHTVALTQARHHEQAQAIITRHQHHKGRRGAMRILKRHLTDVVYRTLTTDLTTSNNTTT</sequence>
<name>A0A2P8CWV3_9ACTN</name>
<dbReference type="GO" id="GO:0003677">
    <property type="term" value="F:DNA binding"/>
    <property type="evidence" value="ECO:0007669"/>
    <property type="project" value="InterPro"/>
</dbReference>
<dbReference type="PANTHER" id="PTHR33055">
    <property type="entry name" value="TRANSPOSASE FOR INSERTION SEQUENCE ELEMENT IS1111A"/>
    <property type="match status" value="1"/>
</dbReference>
<dbReference type="GO" id="GO:0006313">
    <property type="term" value="P:DNA transposition"/>
    <property type="evidence" value="ECO:0007669"/>
    <property type="project" value="InterPro"/>
</dbReference>
<accession>A0A2P8CWV3</accession>
<feature type="domain" description="Transposase IS116/IS110/IS902 C-terminal" evidence="2">
    <location>
        <begin position="226"/>
        <end position="306"/>
    </location>
</feature>
<dbReference type="InterPro" id="IPR002525">
    <property type="entry name" value="Transp_IS110-like_N"/>
</dbReference>
<dbReference type="Proteomes" id="UP000243528">
    <property type="component" value="Unassembled WGS sequence"/>
</dbReference>
<feature type="domain" description="Transposase IS110-like N-terminal" evidence="1">
    <location>
        <begin position="4"/>
        <end position="160"/>
    </location>
</feature>
<dbReference type="InterPro" id="IPR003346">
    <property type="entry name" value="Transposase_20"/>
</dbReference>
<evidence type="ECO:0000313" key="4">
    <source>
        <dbReference type="Proteomes" id="UP000243528"/>
    </source>
</evidence>
<reference evidence="3 4" key="1">
    <citation type="submission" date="2018-03" db="EMBL/GenBank/DDBJ databases">
        <title>Genomic Encyclopedia of Archaeal and Bacterial Type Strains, Phase II (KMG-II): from individual species to whole genera.</title>
        <authorList>
            <person name="Goeker M."/>
        </authorList>
    </citation>
    <scope>NUCLEOTIDE SEQUENCE [LARGE SCALE GENOMIC DNA]</scope>
    <source>
        <strain evidence="3 4">DSM 45211</strain>
    </source>
</reference>
<proteinExistence type="predicted"/>
<dbReference type="GO" id="GO:0004803">
    <property type="term" value="F:transposase activity"/>
    <property type="evidence" value="ECO:0007669"/>
    <property type="project" value="InterPro"/>
</dbReference>